<gene>
    <name evidence="1" type="ORF">CDAR_21811</name>
</gene>
<dbReference type="AlphaFoldDB" id="A0AAV4TMS8"/>
<name>A0AAV4TMS8_9ARAC</name>
<evidence type="ECO:0000313" key="2">
    <source>
        <dbReference type="Proteomes" id="UP001054837"/>
    </source>
</evidence>
<dbReference type="EMBL" id="BPLQ01009605">
    <property type="protein sequence ID" value="GIY45258.1"/>
    <property type="molecule type" value="Genomic_DNA"/>
</dbReference>
<dbReference type="Proteomes" id="UP001054837">
    <property type="component" value="Unassembled WGS sequence"/>
</dbReference>
<organism evidence="1 2">
    <name type="scientific">Caerostris darwini</name>
    <dbReference type="NCBI Taxonomy" id="1538125"/>
    <lineage>
        <taxon>Eukaryota</taxon>
        <taxon>Metazoa</taxon>
        <taxon>Ecdysozoa</taxon>
        <taxon>Arthropoda</taxon>
        <taxon>Chelicerata</taxon>
        <taxon>Arachnida</taxon>
        <taxon>Araneae</taxon>
        <taxon>Araneomorphae</taxon>
        <taxon>Entelegynae</taxon>
        <taxon>Araneoidea</taxon>
        <taxon>Araneidae</taxon>
        <taxon>Caerostris</taxon>
    </lineage>
</organism>
<sequence length="187" mass="21095">MEQLFPKGAMIAKSRYFNSAESAADAILEHRSIIQDSGEALISRNSGRRILITLQILKAFKFGFRILLSRNILWGFSPKPSNMEQLFPRVANLDQTRGYCAKEVEIEDSKFLGPKPFNMEQFFPKAALIAKLRYFNSAENADDVMIENCSITHDSGEALIFRNSGRRILITLQISKGFQIGFPNTAV</sequence>
<comment type="caution">
    <text evidence="1">The sequence shown here is derived from an EMBL/GenBank/DDBJ whole genome shotgun (WGS) entry which is preliminary data.</text>
</comment>
<proteinExistence type="predicted"/>
<keyword evidence="2" id="KW-1185">Reference proteome</keyword>
<evidence type="ECO:0000313" key="1">
    <source>
        <dbReference type="EMBL" id="GIY45258.1"/>
    </source>
</evidence>
<protein>
    <submittedName>
        <fullName evidence="1">Uncharacterized protein</fullName>
    </submittedName>
</protein>
<accession>A0AAV4TMS8</accession>
<reference evidence="1 2" key="1">
    <citation type="submission" date="2021-06" db="EMBL/GenBank/DDBJ databases">
        <title>Caerostris darwini draft genome.</title>
        <authorList>
            <person name="Kono N."/>
            <person name="Arakawa K."/>
        </authorList>
    </citation>
    <scope>NUCLEOTIDE SEQUENCE [LARGE SCALE GENOMIC DNA]</scope>
</reference>